<protein>
    <submittedName>
        <fullName evidence="1">Triphosphoribosyl-dephospho-CoA synthase</fullName>
    </submittedName>
</protein>
<proteinExistence type="predicted"/>
<evidence type="ECO:0000313" key="2">
    <source>
        <dbReference type="Proteomes" id="UP000232163"/>
    </source>
</evidence>
<dbReference type="EMBL" id="MZMT01000062">
    <property type="protein sequence ID" value="PIO41429.1"/>
    <property type="molecule type" value="Genomic_DNA"/>
</dbReference>
<dbReference type="RefSeq" id="WP_100002466.1">
    <property type="nucleotide sequence ID" value="NZ_CP017942.1"/>
</dbReference>
<dbReference type="AlphaFoldDB" id="A0A2N9VPL1"/>
<organism evidence="1 2">
    <name type="scientific">Phyllobacterium zundukense</name>
    <dbReference type="NCBI Taxonomy" id="1867719"/>
    <lineage>
        <taxon>Bacteria</taxon>
        <taxon>Pseudomonadati</taxon>
        <taxon>Pseudomonadota</taxon>
        <taxon>Alphaproteobacteria</taxon>
        <taxon>Hyphomicrobiales</taxon>
        <taxon>Phyllobacteriaceae</taxon>
        <taxon>Phyllobacterium</taxon>
    </lineage>
</organism>
<name>A0A2N9VPL1_9HYPH</name>
<dbReference type="GO" id="GO:0046917">
    <property type="term" value="F:triphosphoribosyl-dephospho-CoA synthase activity"/>
    <property type="evidence" value="ECO:0007669"/>
    <property type="project" value="InterPro"/>
</dbReference>
<dbReference type="PANTHER" id="PTHR42280:SF1">
    <property type="entry name" value="CITG FAMILY PROTEIN"/>
    <property type="match status" value="1"/>
</dbReference>
<comment type="caution">
    <text evidence="1">The sequence shown here is derived from an EMBL/GenBank/DDBJ whole genome shotgun (WGS) entry which is preliminary data.</text>
</comment>
<keyword evidence="2" id="KW-1185">Reference proteome</keyword>
<dbReference type="PANTHER" id="PTHR42280">
    <property type="entry name" value="CITG FAMILY PROTEIN"/>
    <property type="match status" value="1"/>
</dbReference>
<gene>
    <name evidence="1" type="ORF">B5P45_29035</name>
</gene>
<accession>A0A2N9VPL1</accession>
<sequence length="287" mass="31218">MKPTREQIRRAYIDACYQEIEALKPGNVHRFADGHRMNAGQFFESAQVSSHAVSDPALSTGQRILAAVTATRNKIGTNTNLGILLLCVPLAKAAETGDPDLQASVTTTLEKLGIDDARDVFSAIVLAQPGGLGSAPKHDVSIEPEVSLLEAMREAADRDMIARQYVTGFADIFTGGLKAHKAAVDRDERGMWPAVFIYLHFLSAFPDSHIIRKHGNLVAEKTRQEGERNLRRIEGLTDGKEREKVLLAFDVQLKADGINPGTSADLTVATLFALKLNLALHNVEVNA</sequence>
<dbReference type="InterPro" id="IPR002736">
    <property type="entry name" value="CitG"/>
</dbReference>
<dbReference type="Pfam" id="PF01874">
    <property type="entry name" value="CitG"/>
    <property type="match status" value="1"/>
</dbReference>
<dbReference type="Gene3D" id="1.10.4200.10">
    <property type="entry name" value="Triphosphoribosyl-dephospho-CoA protein"/>
    <property type="match status" value="1"/>
</dbReference>
<dbReference type="OrthoDB" id="8525901at2"/>
<dbReference type="Proteomes" id="UP000232163">
    <property type="component" value="Unassembled WGS sequence"/>
</dbReference>
<dbReference type="KEGG" id="pht:BLM14_23800"/>
<dbReference type="GO" id="GO:0005524">
    <property type="term" value="F:ATP binding"/>
    <property type="evidence" value="ECO:0007669"/>
    <property type="project" value="InterPro"/>
</dbReference>
<evidence type="ECO:0000313" key="1">
    <source>
        <dbReference type="EMBL" id="PIO41429.1"/>
    </source>
</evidence>
<reference evidence="1 2" key="1">
    <citation type="journal article" date="2017" name="Int J Environ Stud">
        <title>Does the Miocene-Pliocene relict legume Oxytropis triphylla form nitrogen-fixing nodules with a combination of bacterial strains?</title>
        <authorList>
            <person name="Safronova V."/>
            <person name="Belimov A."/>
            <person name="Sazanova A."/>
            <person name="Kuznetsova I."/>
            <person name="Popova J."/>
            <person name="Andronov E."/>
            <person name="Verkhozina A."/>
            <person name="Tikhonovich I."/>
        </authorList>
    </citation>
    <scope>NUCLEOTIDE SEQUENCE [LARGE SCALE GENOMIC DNA]</scope>
    <source>
        <strain evidence="1 2">Tri-38</strain>
    </source>
</reference>